<dbReference type="Proteomes" id="UP000037688">
    <property type="component" value="Unassembled WGS sequence"/>
</dbReference>
<protein>
    <submittedName>
        <fullName evidence="1">Uncharacterized protein</fullName>
    </submittedName>
</protein>
<name>A0A0N0C4W4_9BACL</name>
<evidence type="ECO:0000313" key="2">
    <source>
        <dbReference type="Proteomes" id="UP000037688"/>
    </source>
</evidence>
<evidence type="ECO:0000313" key="1">
    <source>
        <dbReference type="EMBL" id="KOY16395.1"/>
    </source>
</evidence>
<organism evidence="1 2">
    <name type="scientific">Paenibacillus xylanivorans</name>
    <dbReference type="NCBI Taxonomy" id="1705561"/>
    <lineage>
        <taxon>Bacteria</taxon>
        <taxon>Bacillati</taxon>
        <taxon>Bacillota</taxon>
        <taxon>Bacilli</taxon>
        <taxon>Bacillales</taxon>
        <taxon>Paenibacillaceae</taxon>
        <taxon>Paenibacillus</taxon>
    </lineage>
</organism>
<accession>A0A0N0C4W4</accession>
<proteinExistence type="predicted"/>
<dbReference type="AlphaFoldDB" id="A0A0N0C4W4"/>
<sequence length="294" mass="33453">MDKKCMRVLKKLYLHSNGEYDREREVMIYQADTLTLAEQDLLTTQVWIANDLEMIHHDDITQQLIAFQQNERLSWSTIAQAFVAGVGGSYPRGISTLASYHRMIHSQMHAYEETERFLACRICGFSHSDEGWKNLSNIRYSLHLGYDYSGTSVGAYADLTEFITLLEKGPIIPTPEDITTFNQLLHMLDQAEDEETPGKFEKRLTAEKLVKGHAGIRRSILQALSRVGVLPNQVLSLSPEHWINNEEILNGEFQLNNTKGRSDMEMPWAGWQGKLGVNWGNARKLFGDAIHVKG</sequence>
<gene>
    <name evidence="1" type="ORF">AMS66_11035</name>
</gene>
<dbReference type="OrthoDB" id="7888911at2"/>
<comment type="caution">
    <text evidence="1">The sequence shown here is derived from an EMBL/GenBank/DDBJ whole genome shotgun (WGS) entry which is preliminary data.</text>
</comment>
<dbReference type="EMBL" id="LITU01000053">
    <property type="protein sequence ID" value="KOY16395.1"/>
    <property type="molecule type" value="Genomic_DNA"/>
</dbReference>
<keyword evidence="2" id="KW-1185">Reference proteome</keyword>
<dbReference type="PATRIC" id="fig|1705561.3.peg.2073"/>
<dbReference type="RefSeq" id="WP_053780838.1">
    <property type="nucleotide sequence ID" value="NZ_LITU01000053.1"/>
</dbReference>
<reference evidence="1 2" key="1">
    <citation type="submission" date="2015-08" db="EMBL/GenBank/DDBJ databases">
        <title>Draft genome sequence of cellulolytic and xylanolytic Paenibacillus sp. A59, isolated from a decaying forest soil from Patagonia, Argentina.</title>
        <authorList>
            <person name="Ghio S."/>
            <person name="Caceres A.M."/>
            <person name="Talia P."/>
            <person name="Grasso D."/>
            <person name="Campos E."/>
        </authorList>
    </citation>
    <scope>NUCLEOTIDE SEQUENCE [LARGE SCALE GENOMIC DNA]</scope>
    <source>
        <strain evidence="1 2">A59</strain>
    </source>
</reference>